<feature type="domain" description="LysM" evidence="1">
    <location>
        <begin position="791"/>
        <end position="849"/>
    </location>
</feature>
<dbReference type="Proteomes" id="UP000576082">
    <property type="component" value="Unassembled WGS sequence"/>
</dbReference>
<keyword evidence="3" id="KW-1185">Reference proteome</keyword>
<dbReference type="Gene3D" id="3.10.350.10">
    <property type="entry name" value="LysM domain"/>
    <property type="match status" value="1"/>
</dbReference>
<accession>A0A7X9RT25</accession>
<sequence length="1562" mass="178511">MSGYKLEREDKNKTQAYGRSYGGYYNNSHKAPAYVPHQGLYIKTFNLTDPLKQTTDVYYKTSDREFYFGLYELSKEVGIEEQTIKELNVEKHWSRDYMPKLQKGSEVYLGKITDGNLDTMLEETFNTSNFMRFPEQEEAYLFNYFYGANKESNSIQFERNYPQNVPEKNLPKSEIKTEADWKEFKGKAYRNKEQMAKLIADHIFSTVGLLKFALDDAGFGKDDLAGLIIQNLSVTDLPFLTIEDRELLGDALDYWYVPDSDEGHIKNIEAIKGIDKQKELEEYGLTHLRMIEIVNELYYYLNSKEVVVKVEENVFRLLNEVTVSQYATQYLELLYFKAYKRKLWSDLLGEKHANVDTRHLILLLDTEQLTLVQEVSIDSYQYPSGELIVEKFPQGYIENKYIVENGDSIYAIANRFSVSIQDIAYKNGYTYENQKLTDNQTKKEVILYEKDEVILPKNLKVKEADRFTVIDHQTEGKAKVSHLEKKGTSDFYTLKDYTIVVNKINKLITSGAMTNHRLICSMIANFNNEAVALEILNTVYFSKFKAHLNMHWINNVMREFQRSLNPETIRAYSMRRQQTGIDPYDELRKRHASDIAEVFGEQNYSLEYALAYEKMRFIASIDMRGKDKLWEGLSYKQIADTVRGELQKAPDDANVPIDVHNIVVFLNGLKRDGNHIEEFYELYPKEQLLKDVEYARQKFRTRENIVVAYTSYGPVYSEVDINYLSNHDANDILFLLNEKIENRYLTNSEDVSKLYQTYNHQVNSDLSDRKFIYDEGTIIEFRKQKMDEPEHYYIVRNGDTPNKICETLGISSNELIKLNDWKSISKDGQITEKEGAQPKFLQPGNAIKITANAFDIQRRVHDSLYIVGNTVIKKYKDAGIIDAGTYRVNEDNYHPEFIHDLLNMILGQKGGSSLSFTLEIFVKGDIILVITLELGTEYNASLSLDDDTSITSKTSFAVKGEAGVAGLGNVKLAVQLSSSAIRYNNIDHYAVHFNNSVYSCLLDLDAQMTDSFKEYWDDGSHINYLRTNAYKVRKQNGSFGAGGGAKNKTGEGEGSVKLNFGFFSYDKLPTVDAPGQEIDITQADEGNKTSKIVSLDVVDAGLTSLGKKSGLSLVYSYYGNDVNSDNNGSYLTGELTLNAKQLKSLLYGGIKALKNSPSIEDLKGVWDKVVKPGSSHNFLKRLKSIIKSIPAKTSNAIMNEMVKSVSGEMKIGGHNAGISFTESDTEAKSLFEHIESLSENENKSSIGIGGDASVTFQVHFVKDGDSITDLKQQYTRVLLSGNLTFEATTGRISTLYGILGFEAGMKTELGYTRNVVESISPNTLTYASTVYNGMMSRQLKNYKEGENIMKRRDKSFALIERLKSNSLSDEDNTKLKGHEEDVKNYKSFRSDIIILKEENKKLKDKTDDVSLNAFKANNLKIKILKQNQDKILFNLMNTLHWDSVLGLEGKPIEVNLKENTWEEYSTAHKSELDQLAHNFYEDLWKEKDKIKWSEVNESNLMTITAVQAEKYFGKGGPNEFFMELLDRKELTGDMPTFTSQHLIIILKNLYKDQQSYDYTYKN</sequence>
<dbReference type="SMART" id="SM00257">
    <property type="entry name" value="LysM"/>
    <property type="match status" value="2"/>
</dbReference>
<dbReference type="Pfam" id="PF01476">
    <property type="entry name" value="LysM"/>
    <property type="match status" value="2"/>
</dbReference>
<dbReference type="InterPro" id="IPR036779">
    <property type="entry name" value="LysM_dom_sf"/>
</dbReference>
<dbReference type="PROSITE" id="PS51782">
    <property type="entry name" value="LYSM"/>
    <property type="match status" value="2"/>
</dbReference>
<reference evidence="2 3" key="1">
    <citation type="submission" date="2020-04" db="EMBL/GenBank/DDBJ databases">
        <title>Flammeovirga sp. SR4, a novel species isolated from seawater.</title>
        <authorList>
            <person name="Wang X."/>
        </authorList>
    </citation>
    <scope>NUCLEOTIDE SEQUENCE [LARGE SCALE GENOMIC DNA]</scope>
    <source>
        <strain evidence="2 3">ATCC 23126</strain>
    </source>
</reference>
<dbReference type="CDD" id="cd00118">
    <property type="entry name" value="LysM"/>
    <property type="match status" value="1"/>
</dbReference>
<proteinExistence type="predicted"/>
<evidence type="ECO:0000313" key="3">
    <source>
        <dbReference type="Proteomes" id="UP000576082"/>
    </source>
</evidence>
<dbReference type="InterPro" id="IPR018392">
    <property type="entry name" value="LysM"/>
</dbReference>
<dbReference type="EMBL" id="JABANE010000004">
    <property type="protein sequence ID" value="NME66754.1"/>
    <property type="molecule type" value="Genomic_DNA"/>
</dbReference>
<feature type="domain" description="LysM" evidence="1">
    <location>
        <begin position="399"/>
        <end position="444"/>
    </location>
</feature>
<organism evidence="2 3">
    <name type="scientific">Flammeovirga aprica JL-4</name>
    <dbReference type="NCBI Taxonomy" id="694437"/>
    <lineage>
        <taxon>Bacteria</taxon>
        <taxon>Pseudomonadati</taxon>
        <taxon>Bacteroidota</taxon>
        <taxon>Cytophagia</taxon>
        <taxon>Cytophagales</taxon>
        <taxon>Flammeovirgaceae</taxon>
        <taxon>Flammeovirga</taxon>
    </lineage>
</organism>
<name>A0A7X9RT25_9BACT</name>
<dbReference type="RefSeq" id="WP_169654543.1">
    <property type="nucleotide sequence ID" value="NZ_JABANE010000004.1"/>
</dbReference>
<evidence type="ECO:0000313" key="2">
    <source>
        <dbReference type="EMBL" id="NME66754.1"/>
    </source>
</evidence>
<protein>
    <submittedName>
        <fullName evidence="2">LysM peptidoglycan-binding domain-containing protein</fullName>
    </submittedName>
</protein>
<evidence type="ECO:0000259" key="1">
    <source>
        <dbReference type="PROSITE" id="PS51782"/>
    </source>
</evidence>
<gene>
    <name evidence="2" type="ORF">HHU12_02140</name>
</gene>
<comment type="caution">
    <text evidence="2">The sequence shown here is derived from an EMBL/GenBank/DDBJ whole genome shotgun (WGS) entry which is preliminary data.</text>
</comment>